<evidence type="ECO:0000256" key="5">
    <source>
        <dbReference type="ARBA" id="ARBA00022723"/>
    </source>
</evidence>
<evidence type="ECO:0000256" key="11">
    <source>
        <dbReference type="ARBA" id="ARBA00023136"/>
    </source>
</evidence>
<feature type="domain" description="C2H2-type" evidence="15">
    <location>
        <begin position="696"/>
        <end position="723"/>
    </location>
</feature>
<dbReference type="GO" id="GO:0008270">
    <property type="term" value="F:zinc ion binding"/>
    <property type="evidence" value="ECO:0007669"/>
    <property type="project" value="UniProtKB-KW"/>
</dbReference>
<dbReference type="EMBL" id="JABDTM020028603">
    <property type="protein sequence ID" value="KAH0808678.1"/>
    <property type="molecule type" value="Genomic_DNA"/>
</dbReference>
<evidence type="ECO:0000256" key="2">
    <source>
        <dbReference type="ARBA" id="ARBA00009904"/>
    </source>
</evidence>
<evidence type="ECO:0000256" key="1">
    <source>
        <dbReference type="ARBA" id="ARBA00004141"/>
    </source>
</evidence>
<reference evidence="16" key="2">
    <citation type="submission" date="2021-08" db="EMBL/GenBank/DDBJ databases">
        <authorList>
            <person name="Eriksson T."/>
        </authorList>
    </citation>
    <scope>NUCLEOTIDE SEQUENCE</scope>
    <source>
        <strain evidence="16">Stoneville</strain>
        <tissue evidence="16">Whole head</tissue>
    </source>
</reference>
<dbReference type="SMART" id="SM00355">
    <property type="entry name" value="ZnF_C2H2"/>
    <property type="match status" value="4"/>
</dbReference>
<evidence type="ECO:0000256" key="13">
    <source>
        <dbReference type="RuleBase" id="RU361189"/>
    </source>
</evidence>
<dbReference type="Proteomes" id="UP000719412">
    <property type="component" value="Unassembled WGS sequence"/>
</dbReference>
<dbReference type="FunFam" id="3.30.160.60:FF:000624">
    <property type="entry name" value="zinc finger protein 697"/>
    <property type="match status" value="1"/>
</dbReference>
<evidence type="ECO:0000256" key="8">
    <source>
        <dbReference type="ARBA" id="ARBA00022833"/>
    </source>
</evidence>
<dbReference type="Gene3D" id="3.30.160.60">
    <property type="entry name" value="Classic Zinc Finger"/>
    <property type="match status" value="3"/>
</dbReference>
<keyword evidence="8" id="KW-0862">Zinc</keyword>
<dbReference type="FunFam" id="3.30.160.60:FF:001397">
    <property type="entry name" value="Datilografo, isoform A"/>
    <property type="match status" value="1"/>
</dbReference>
<evidence type="ECO:0000256" key="4">
    <source>
        <dbReference type="ARBA" id="ARBA00022692"/>
    </source>
</evidence>
<dbReference type="GO" id="GO:0051117">
    <property type="term" value="F:ATPase binding"/>
    <property type="evidence" value="ECO:0007669"/>
    <property type="project" value="TreeGrafter"/>
</dbReference>
<evidence type="ECO:0000256" key="10">
    <source>
        <dbReference type="ARBA" id="ARBA00023065"/>
    </source>
</evidence>
<evidence type="ECO:0000259" key="15">
    <source>
        <dbReference type="PROSITE" id="PS50157"/>
    </source>
</evidence>
<feature type="region of interest" description="Disordered" evidence="14">
    <location>
        <begin position="1"/>
        <end position="20"/>
    </location>
</feature>
<evidence type="ECO:0000256" key="6">
    <source>
        <dbReference type="ARBA" id="ARBA00022737"/>
    </source>
</evidence>
<evidence type="ECO:0000256" key="7">
    <source>
        <dbReference type="ARBA" id="ARBA00022771"/>
    </source>
</evidence>
<dbReference type="InterPro" id="IPR036236">
    <property type="entry name" value="Znf_C2H2_sf"/>
</dbReference>
<evidence type="ECO:0000313" key="17">
    <source>
        <dbReference type="Proteomes" id="UP000719412"/>
    </source>
</evidence>
<keyword evidence="4 13" id="KW-0812">Transmembrane</keyword>
<dbReference type="PROSITE" id="PS00028">
    <property type="entry name" value="ZINC_FINGER_C2H2_1"/>
    <property type="match status" value="3"/>
</dbReference>
<dbReference type="InterPro" id="IPR013087">
    <property type="entry name" value="Znf_C2H2_type"/>
</dbReference>
<keyword evidence="3 13" id="KW-0813">Transport</keyword>
<dbReference type="AlphaFoldDB" id="A0A8J6H5X6"/>
<proteinExistence type="inferred from homology"/>
<keyword evidence="11 13" id="KW-0472">Membrane</keyword>
<feature type="transmembrane region" description="Helical" evidence="13">
    <location>
        <begin position="529"/>
        <end position="554"/>
    </location>
</feature>
<keyword evidence="10 13" id="KW-0406">Ion transport</keyword>
<keyword evidence="5" id="KW-0479">Metal-binding</keyword>
<evidence type="ECO:0000256" key="12">
    <source>
        <dbReference type="PROSITE-ProRule" id="PRU00042"/>
    </source>
</evidence>
<protein>
    <recommendedName>
        <fullName evidence="13">V-type proton ATPase subunit a</fullName>
    </recommendedName>
</protein>
<gene>
    <name evidence="16" type="ORF">GEV33_014113</name>
</gene>
<feature type="transmembrane region" description="Helical" evidence="13">
    <location>
        <begin position="404"/>
        <end position="424"/>
    </location>
</feature>
<feature type="domain" description="C2H2-type" evidence="15">
    <location>
        <begin position="668"/>
        <end position="695"/>
    </location>
</feature>
<dbReference type="PANTHER" id="PTHR11629">
    <property type="entry name" value="VACUOLAR PROTON ATPASES"/>
    <property type="match status" value="1"/>
</dbReference>
<dbReference type="GO" id="GO:0016471">
    <property type="term" value="C:vacuolar proton-transporting V-type ATPase complex"/>
    <property type="evidence" value="ECO:0007669"/>
    <property type="project" value="TreeGrafter"/>
</dbReference>
<dbReference type="PANTHER" id="PTHR11629:SF63">
    <property type="entry name" value="V-TYPE PROTON ATPASE SUBUNIT A"/>
    <property type="match status" value="1"/>
</dbReference>
<evidence type="ECO:0000313" key="16">
    <source>
        <dbReference type="EMBL" id="KAH0808678.1"/>
    </source>
</evidence>
<dbReference type="InterPro" id="IPR002490">
    <property type="entry name" value="V-ATPase_116kDa_su"/>
</dbReference>
<keyword evidence="9 13" id="KW-1133">Transmembrane helix</keyword>
<dbReference type="FunFam" id="3.30.160.60:FF:000446">
    <property type="entry name" value="Zinc finger protein"/>
    <property type="match status" value="1"/>
</dbReference>
<sequence>MCHQAERGASAQMADPSREEEQVTLLGEEGLRAGGQALKLGALISDDSIARQSTLGPVQLGFVAGVILRERIPAFERMLWRACRGNVFLRQAEIETPLEDPSTGDQVYKSVFIIFFQGDQLKTRVKKICEGFRATLYPCPEAPGDRREMAMGVMTRIEDLNTVLGQTQDHRHRVLVAAAKNIKNWFVKVRKIKAIYHTLNLFNLDVTQKCLIAECWVPVLDFENIQLALRRGTERSGSSVPPILNRMETLEDPPTYNHTNKFTSGFQNLIDAYGVATYREMNPTPYTIITFPFLFAVMFGDLGHGLLMALFGGWMVLKEKPLAAKKSDNEVRDGLCIEFSKLYEHYCFRFGTFSSVDESEIKYSPRCAPSILITFINMVLNKETIVDRQCDATMYAGQIPIQKLLFVCAVICVPWMLLAKPIYIMRHRRKMNYSVSHQQMQAAAGNGDAEQPIHNNTAQPVAGHGGGHGDEEEMSEIFIHQGIHTIEYVLGSVSHTASYLRLWALSLAHAQLSDVLWRMVLNKGLICDGWVGGIVLYIIFAVWATLTVSILVLMEGLSAFLHTLRLHCDDESGIGDSSLNLDLNDDTDTSDEYDASHKTKIRRNRQISQDPNENLQIDKETSYINSIDKLLLSNNENMLEVADNEDLLTSINEEDIFKDLQEEAGRRFMCDVCGKTFTQKVNMQQHVKQHTGDKPHGCDKCGKTFAEKSHLARHYSFHSDQRPYKCDVCQKMYKTERCLKVHSLVHAAARPFVCSYCSKGFLSSTKLKHTRRRHKVDHRTGEDLGTKIPKEEMLQPSVMITEPDDCSDQLEADISLSKTEELLLQQGLLNFPITDDKFMIPQQIDFLAVVVLRTAPYTRFEKCAVRMFATIYWRNDSGEAKHLINENCDTYRNEGLEPVCNLHSSQRWRWVISRSKGNTNPRTSVALNCALLLRLGINSSVHTSSRQHILYLGLDIGPLILHTNSRQAGQDVAIFCKQRPWKPAQLAKFGDIFIGGYKCR</sequence>
<name>A0A8J6H5X6_TENMO</name>
<evidence type="ECO:0000256" key="9">
    <source>
        <dbReference type="ARBA" id="ARBA00022989"/>
    </source>
</evidence>
<comment type="caution">
    <text evidence="13">Lacks conserved residue(s) required for the propagation of feature annotation.</text>
</comment>
<comment type="function">
    <text evidence="13">Essential component of the vacuolar proton pump (V-ATPase), a multimeric enzyme that catalyzes the translocation of protons across the membranes. Required for assembly and activity of the V-ATPase.</text>
</comment>
<reference evidence="16" key="1">
    <citation type="journal article" date="2020" name="J Insects Food Feed">
        <title>The yellow mealworm (Tenebrio molitor) genome: a resource for the emerging insects as food and feed industry.</title>
        <authorList>
            <person name="Eriksson T."/>
            <person name="Andere A."/>
            <person name="Kelstrup H."/>
            <person name="Emery V."/>
            <person name="Picard C."/>
        </authorList>
    </citation>
    <scope>NUCLEOTIDE SEQUENCE</scope>
    <source>
        <strain evidence="16">Stoneville</strain>
        <tissue evidence="16">Whole head</tissue>
    </source>
</reference>
<dbReference type="GO" id="GO:0033179">
    <property type="term" value="C:proton-transporting V-type ATPase, V0 domain"/>
    <property type="evidence" value="ECO:0007669"/>
    <property type="project" value="InterPro"/>
</dbReference>
<dbReference type="GO" id="GO:0005634">
    <property type="term" value="C:nucleus"/>
    <property type="evidence" value="ECO:0007669"/>
    <property type="project" value="UniProtKB-ARBA"/>
</dbReference>
<organism evidence="16 17">
    <name type="scientific">Tenebrio molitor</name>
    <name type="common">Yellow mealworm beetle</name>
    <dbReference type="NCBI Taxonomy" id="7067"/>
    <lineage>
        <taxon>Eukaryota</taxon>
        <taxon>Metazoa</taxon>
        <taxon>Ecdysozoa</taxon>
        <taxon>Arthropoda</taxon>
        <taxon>Hexapoda</taxon>
        <taxon>Insecta</taxon>
        <taxon>Pterygota</taxon>
        <taxon>Neoptera</taxon>
        <taxon>Endopterygota</taxon>
        <taxon>Coleoptera</taxon>
        <taxon>Polyphaga</taxon>
        <taxon>Cucujiformia</taxon>
        <taxon>Tenebrionidae</taxon>
        <taxon>Tenebrio</taxon>
    </lineage>
</organism>
<dbReference type="SUPFAM" id="SSF57667">
    <property type="entry name" value="beta-beta-alpha zinc fingers"/>
    <property type="match status" value="2"/>
</dbReference>
<keyword evidence="7 12" id="KW-0863">Zinc-finger</keyword>
<dbReference type="GO" id="GO:0005886">
    <property type="term" value="C:plasma membrane"/>
    <property type="evidence" value="ECO:0007669"/>
    <property type="project" value="TreeGrafter"/>
</dbReference>
<keyword evidence="13" id="KW-0375">Hydrogen ion transport</keyword>
<feature type="transmembrane region" description="Helical" evidence="13">
    <location>
        <begin position="291"/>
        <end position="317"/>
    </location>
</feature>
<comment type="subcellular location">
    <subcellularLocation>
        <location evidence="1">Membrane</location>
        <topology evidence="1">Multi-pass membrane protein</topology>
    </subcellularLocation>
</comment>
<dbReference type="Pfam" id="PF01496">
    <property type="entry name" value="V_ATPase_I"/>
    <property type="match status" value="2"/>
</dbReference>
<keyword evidence="6" id="KW-0677">Repeat</keyword>
<feature type="domain" description="C2H2-type" evidence="15">
    <location>
        <begin position="752"/>
        <end position="779"/>
    </location>
</feature>
<dbReference type="Pfam" id="PF00096">
    <property type="entry name" value="zf-C2H2"/>
    <property type="match status" value="2"/>
</dbReference>
<comment type="similarity">
    <text evidence="2 13">Belongs to the V-ATPase 116 kDa subunit family.</text>
</comment>
<dbReference type="GO" id="GO:0046961">
    <property type="term" value="F:proton-transporting ATPase activity, rotational mechanism"/>
    <property type="evidence" value="ECO:0007669"/>
    <property type="project" value="InterPro"/>
</dbReference>
<dbReference type="GO" id="GO:0007035">
    <property type="term" value="P:vacuolar acidification"/>
    <property type="evidence" value="ECO:0007669"/>
    <property type="project" value="TreeGrafter"/>
</dbReference>
<accession>A0A8J6H5X6</accession>
<keyword evidence="17" id="KW-1185">Reference proteome</keyword>
<comment type="caution">
    <text evidence="16">The sequence shown here is derived from an EMBL/GenBank/DDBJ whole genome shotgun (WGS) entry which is preliminary data.</text>
</comment>
<evidence type="ECO:0000256" key="14">
    <source>
        <dbReference type="SAM" id="MobiDB-lite"/>
    </source>
</evidence>
<feature type="domain" description="C2H2-type" evidence="15">
    <location>
        <begin position="724"/>
        <end position="751"/>
    </location>
</feature>
<evidence type="ECO:0000256" key="3">
    <source>
        <dbReference type="ARBA" id="ARBA00022448"/>
    </source>
</evidence>
<dbReference type="PROSITE" id="PS50157">
    <property type="entry name" value="ZINC_FINGER_C2H2_2"/>
    <property type="match status" value="4"/>
</dbReference>